<evidence type="ECO:0000313" key="3">
    <source>
        <dbReference type="Proteomes" id="UP000229916"/>
    </source>
</evidence>
<keyword evidence="1" id="KW-0620">Polyamine biosynthesis</keyword>
<dbReference type="Pfam" id="PF01564">
    <property type="entry name" value="Spermine_synth"/>
    <property type="match status" value="1"/>
</dbReference>
<organism evidence="2 3">
    <name type="scientific">candidate division WWE3 bacterium CG06_land_8_20_14_3_00_42_16</name>
    <dbReference type="NCBI Taxonomy" id="1975083"/>
    <lineage>
        <taxon>Bacteria</taxon>
        <taxon>Katanobacteria</taxon>
    </lineage>
</organism>
<dbReference type="PANTHER" id="PTHR43317:SF1">
    <property type="entry name" value="THERMOSPERMINE SYNTHASE ACAULIS5"/>
    <property type="match status" value="1"/>
</dbReference>
<proteinExistence type="predicted"/>
<reference evidence="3" key="1">
    <citation type="submission" date="2017-09" db="EMBL/GenBank/DDBJ databases">
        <title>Depth-based differentiation of microbial function through sediment-hosted aquifers and enrichment of novel symbionts in the deep terrestrial subsurface.</title>
        <authorList>
            <person name="Probst A.J."/>
            <person name="Ladd B."/>
            <person name="Jarett J.K."/>
            <person name="Geller-Mcgrath D.E."/>
            <person name="Sieber C.M.K."/>
            <person name="Emerson J.B."/>
            <person name="Anantharaman K."/>
            <person name="Thomas B.C."/>
            <person name="Malmstrom R."/>
            <person name="Stieglmeier M."/>
            <person name="Klingl A."/>
            <person name="Woyke T."/>
            <person name="Ryan C.M."/>
            <person name="Banfield J.F."/>
        </authorList>
    </citation>
    <scope>NUCLEOTIDE SEQUENCE [LARGE SCALE GENOMIC DNA]</scope>
</reference>
<accession>A0A2M7APE8</accession>
<dbReference type="SUPFAM" id="SSF53335">
    <property type="entry name" value="S-adenosyl-L-methionine-dependent methyltransferases"/>
    <property type="match status" value="1"/>
</dbReference>
<gene>
    <name evidence="2" type="ORF">COS81_00620</name>
</gene>
<comment type="caution">
    <text evidence="2">The sequence shown here is derived from an EMBL/GenBank/DDBJ whole genome shotgun (WGS) entry which is preliminary data.</text>
</comment>
<dbReference type="EMBL" id="PEWD01000010">
    <property type="protein sequence ID" value="PIU69271.1"/>
    <property type="molecule type" value="Genomic_DNA"/>
</dbReference>
<evidence type="ECO:0000256" key="1">
    <source>
        <dbReference type="ARBA" id="ARBA00023115"/>
    </source>
</evidence>
<dbReference type="Gene3D" id="3.40.50.150">
    <property type="entry name" value="Vaccinia Virus protein VP39"/>
    <property type="match status" value="1"/>
</dbReference>
<dbReference type="InterPro" id="IPR029063">
    <property type="entry name" value="SAM-dependent_MTases_sf"/>
</dbReference>
<sequence length="233" mass="26781">MNLNFPFASKTLYETYSSLNGQIEVVEIGSRRRLTVGNFNYSLFSSDLNDLFLDRYWGKMVKGIKNRRENLKQVLILGLGGGTFAFLLNHYFSPQVIEGVEIDPQIIEIGCRYFYLSQFANLTVHLADAADWVRQERLRQANAYDLIIFDLYQAVSLPPKCEREDFLKASFELLTSGGMAVFNRVCCQKEKEEIVDRFCEEKLRPFFATIEEDLVKGALGFNNYIVYAQKKGA</sequence>
<name>A0A2M7APE8_UNCKA</name>
<evidence type="ECO:0000313" key="2">
    <source>
        <dbReference type="EMBL" id="PIU69271.1"/>
    </source>
</evidence>
<evidence type="ECO:0008006" key="4">
    <source>
        <dbReference type="Google" id="ProtNLM"/>
    </source>
</evidence>
<dbReference type="PANTHER" id="PTHR43317">
    <property type="entry name" value="THERMOSPERMINE SYNTHASE ACAULIS5"/>
    <property type="match status" value="1"/>
</dbReference>
<dbReference type="GO" id="GO:0006596">
    <property type="term" value="P:polyamine biosynthetic process"/>
    <property type="evidence" value="ECO:0007669"/>
    <property type="project" value="UniProtKB-KW"/>
</dbReference>
<dbReference type="CDD" id="cd02440">
    <property type="entry name" value="AdoMet_MTases"/>
    <property type="match status" value="1"/>
</dbReference>
<dbReference type="Proteomes" id="UP000229916">
    <property type="component" value="Unassembled WGS sequence"/>
</dbReference>
<dbReference type="AlphaFoldDB" id="A0A2M7APE8"/>
<protein>
    <recommendedName>
        <fullName evidence="4">PABS domain-containing protein</fullName>
    </recommendedName>
</protein>